<dbReference type="EMBL" id="GBXM01028281">
    <property type="protein sequence ID" value="JAH80296.1"/>
    <property type="molecule type" value="Transcribed_RNA"/>
</dbReference>
<keyword evidence="1" id="KW-1133">Transmembrane helix</keyword>
<name>A0A0E9VQJ0_ANGAN</name>
<organism evidence="2">
    <name type="scientific">Anguilla anguilla</name>
    <name type="common">European freshwater eel</name>
    <name type="synonym">Muraena anguilla</name>
    <dbReference type="NCBI Taxonomy" id="7936"/>
    <lineage>
        <taxon>Eukaryota</taxon>
        <taxon>Metazoa</taxon>
        <taxon>Chordata</taxon>
        <taxon>Craniata</taxon>
        <taxon>Vertebrata</taxon>
        <taxon>Euteleostomi</taxon>
        <taxon>Actinopterygii</taxon>
        <taxon>Neopterygii</taxon>
        <taxon>Teleostei</taxon>
        <taxon>Anguilliformes</taxon>
        <taxon>Anguillidae</taxon>
        <taxon>Anguilla</taxon>
    </lineage>
</organism>
<reference evidence="2" key="2">
    <citation type="journal article" date="2015" name="Fish Shellfish Immunol.">
        <title>Early steps in the European eel (Anguilla anguilla)-Vibrio vulnificus interaction in the gills: Role of the RtxA13 toxin.</title>
        <authorList>
            <person name="Callol A."/>
            <person name="Pajuelo D."/>
            <person name="Ebbesson L."/>
            <person name="Teles M."/>
            <person name="MacKenzie S."/>
            <person name="Amaro C."/>
        </authorList>
    </citation>
    <scope>NUCLEOTIDE SEQUENCE</scope>
</reference>
<accession>A0A0E9VQJ0</accession>
<keyword evidence="1" id="KW-0472">Membrane</keyword>
<reference evidence="2" key="1">
    <citation type="submission" date="2014-11" db="EMBL/GenBank/DDBJ databases">
        <authorList>
            <person name="Amaro Gonzalez C."/>
        </authorList>
    </citation>
    <scope>NUCLEOTIDE SEQUENCE</scope>
</reference>
<dbReference type="AlphaFoldDB" id="A0A0E9VQJ0"/>
<proteinExistence type="predicted"/>
<keyword evidence="1" id="KW-0812">Transmembrane</keyword>
<evidence type="ECO:0000313" key="2">
    <source>
        <dbReference type="EMBL" id="JAH80296.1"/>
    </source>
</evidence>
<evidence type="ECO:0000256" key="1">
    <source>
        <dbReference type="SAM" id="Phobius"/>
    </source>
</evidence>
<protein>
    <submittedName>
        <fullName evidence="2">Uncharacterized protein</fullName>
    </submittedName>
</protein>
<feature type="transmembrane region" description="Helical" evidence="1">
    <location>
        <begin position="12"/>
        <end position="30"/>
    </location>
</feature>
<sequence length="32" mass="3476">MHSIPDPSSMGTSSSTLPLFLHFLYLALVLSL</sequence>